<proteinExistence type="predicted"/>
<feature type="region of interest" description="Disordered" evidence="1">
    <location>
        <begin position="329"/>
        <end position="348"/>
    </location>
</feature>
<dbReference type="EMBL" id="JAVFWL010000006">
    <property type="protein sequence ID" value="KAK6761118.1"/>
    <property type="molecule type" value="Genomic_DNA"/>
</dbReference>
<protein>
    <submittedName>
        <fullName evidence="2">Uncharacterized protein</fullName>
    </submittedName>
</protein>
<evidence type="ECO:0000313" key="2">
    <source>
        <dbReference type="EMBL" id="KAK6761118.1"/>
    </source>
</evidence>
<evidence type="ECO:0000256" key="1">
    <source>
        <dbReference type="SAM" id="MobiDB-lite"/>
    </source>
</evidence>
<evidence type="ECO:0000313" key="3">
    <source>
        <dbReference type="Proteomes" id="UP001303046"/>
    </source>
</evidence>
<dbReference type="Proteomes" id="UP001303046">
    <property type="component" value="Unassembled WGS sequence"/>
</dbReference>
<comment type="caution">
    <text evidence="2">The sequence shown here is derived from an EMBL/GenBank/DDBJ whole genome shotgun (WGS) entry which is preliminary data.</text>
</comment>
<sequence length="348" mass="39727">MEEGWRVPTVEEVDSAVSAEIPNGGTEPEAHAVVTSFMLNRKCWIEDPNSPSMRNGKCSKLSQNPKSLREETSMEVNGYPGYRRRNCTTVEVNGQVLPVHLLEYQSVHFIARQERQFLDWAENSYTTLTADLELNRLCENIVNSGMFSEMGINGHDLYYYQIPEHFKFTPRSGWQCLEEERVKKLDGRIYEKFSDADKDSGFLDDDTSHRQSQTLSSHGMSFRHRWLHGCVCQPQAHHSLWTTSTLRSFFACLLCYHEIANAEELWTEFSASMADNITNMGIGLKEAIVAAYFDVADRMLLLDRDLTQIVRQPANKLPSLPDVPVDYGQHESEGSRLYGSLNTHKKSC</sequence>
<feature type="region of interest" description="Disordered" evidence="1">
    <location>
        <begin position="54"/>
        <end position="73"/>
    </location>
</feature>
<accession>A0ABR1EF87</accession>
<organism evidence="2 3">
    <name type="scientific">Necator americanus</name>
    <name type="common">Human hookworm</name>
    <dbReference type="NCBI Taxonomy" id="51031"/>
    <lineage>
        <taxon>Eukaryota</taxon>
        <taxon>Metazoa</taxon>
        <taxon>Ecdysozoa</taxon>
        <taxon>Nematoda</taxon>
        <taxon>Chromadorea</taxon>
        <taxon>Rhabditida</taxon>
        <taxon>Rhabditina</taxon>
        <taxon>Rhabditomorpha</taxon>
        <taxon>Strongyloidea</taxon>
        <taxon>Ancylostomatidae</taxon>
        <taxon>Bunostominae</taxon>
        <taxon>Necator</taxon>
    </lineage>
</organism>
<gene>
    <name evidence="2" type="primary">Necator_chrX.g22419</name>
    <name evidence="2" type="ORF">RB195_022257</name>
</gene>
<keyword evidence="3" id="KW-1185">Reference proteome</keyword>
<name>A0ABR1EF87_NECAM</name>
<reference evidence="2 3" key="1">
    <citation type="submission" date="2023-08" db="EMBL/GenBank/DDBJ databases">
        <title>A Necator americanus chromosomal reference genome.</title>
        <authorList>
            <person name="Ilik V."/>
            <person name="Petrzelkova K.J."/>
            <person name="Pardy F."/>
            <person name="Fuh T."/>
            <person name="Niatou-Singa F.S."/>
            <person name="Gouil Q."/>
            <person name="Baker L."/>
            <person name="Ritchie M.E."/>
            <person name="Jex A.R."/>
            <person name="Gazzola D."/>
            <person name="Li H."/>
            <person name="Toshio Fujiwara R."/>
            <person name="Zhan B."/>
            <person name="Aroian R.V."/>
            <person name="Pafco B."/>
            <person name="Schwarz E.M."/>
        </authorList>
    </citation>
    <scope>NUCLEOTIDE SEQUENCE [LARGE SCALE GENOMIC DNA]</scope>
    <source>
        <strain evidence="2 3">Aroian</strain>
        <tissue evidence="2">Whole animal</tissue>
    </source>
</reference>